<dbReference type="Gene3D" id="2.40.100.10">
    <property type="entry name" value="Cyclophilin-like"/>
    <property type="match status" value="1"/>
</dbReference>
<feature type="region of interest" description="Disordered" evidence="5">
    <location>
        <begin position="80"/>
        <end position="101"/>
    </location>
</feature>
<reference evidence="7" key="1">
    <citation type="submission" date="2024-10" db="EMBL/GenBank/DDBJ databases">
        <authorList>
            <person name="Ryan C."/>
        </authorList>
    </citation>
    <scope>NUCLEOTIDE SEQUENCE [LARGE SCALE GENOMIC DNA]</scope>
</reference>
<sequence length="186" mass="20118">MDLYQKDAPLLAENFRALCAGDAVDPEGNKISFKGTIIHRAVTEYMVHGGDHKNGNGTGGGSIFGEKWIPVGQRHTPRHRWGNGNGTGGATATAPVPTRPHTPRVLTTAQAMPKIPKKHAPGTPYPFKCGSQFFICVKKAPWLDNQHVVFGKVRKGMDVVWAINKQGSCSGTMSQVVKIYDCGQIP</sequence>
<gene>
    <name evidence="7" type="ORF">URODEC1_LOCUS64824</name>
</gene>
<keyword evidence="8" id="KW-1185">Reference proteome</keyword>
<dbReference type="Pfam" id="PF00160">
    <property type="entry name" value="Pro_isomerase"/>
    <property type="match status" value="1"/>
</dbReference>
<evidence type="ECO:0000256" key="5">
    <source>
        <dbReference type="SAM" id="MobiDB-lite"/>
    </source>
</evidence>
<comment type="catalytic activity">
    <reaction evidence="4">
        <text>[protein]-peptidylproline (omega=180) = [protein]-peptidylproline (omega=0)</text>
        <dbReference type="Rhea" id="RHEA:16237"/>
        <dbReference type="Rhea" id="RHEA-COMP:10747"/>
        <dbReference type="Rhea" id="RHEA-COMP:10748"/>
        <dbReference type="ChEBI" id="CHEBI:83833"/>
        <dbReference type="ChEBI" id="CHEBI:83834"/>
        <dbReference type="EC" id="5.2.1.8"/>
    </reaction>
</comment>
<evidence type="ECO:0000256" key="2">
    <source>
        <dbReference type="ARBA" id="ARBA00023110"/>
    </source>
</evidence>
<dbReference type="PRINTS" id="PR00153">
    <property type="entry name" value="CSAPPISMRASE"/>
</dbReference>
<organism evidence="7 8">
    <name type="scientific">Urochloa decumbens</name>
    <dbReference type="NCBI Taxonomy" id="240449"/>
    <lineage>
        <taxon>Eukaryota</taxon>
        <taxon>Viridiplantae</taxon>
        <taxon>Streptophyta</taxon>
        <taxon>Embryophyta</taxon>
        <taxon>Tracheophyta</taxon>
        <taxon>Spermatophyta</taxon>
        <taxon>Magnoliopsida</taxon>
        <taxon>Liliopsida</taxon>
        <taxon>Poales</taxon>
        <taxon>Poaceae</taxon>
        <taxon>PACMAD clade</taxon>
        <taxon>Panicoideae</taxon>
        <taxon>Panicodae</taxon>
        <taxon>Paniceae</taxon>
        <taxon>Melinidinae</taxon>
        <taxon>Urochloa</taxon>
    </lineage>
</organism>
<evidence type="ECO:0000313" key="8">
    <source>
        <dbReference type="Proteomes" id="UP001497457"/>
    </source>
</evidence>
<dbReference type="InterPro" id="IPR029000">
    <property type="entry name" value="Cyclophilin-like_dom_sf"/>
</dbReference>
<comment type="similarity">
    <text evidence="1 4">Belongs to the cyclophilin-type PPIase family.</text>
</comment>
<dbReference type="InterPro" id="IPR002130">
    <property type="entry name" value="Cyclophilin-type_PPIase_dom"/>
</dbReference>
<accession>A0ABC9BIX9</accession>
<dbReference type="SUPFAM" id="SSF50891">
    <property type="entry name" value="Cyclophilin-like"/>
    <property type="match status" value="1"/>
</dbReference>
<dbReference type="PANTHER" id="PTHR11071">
    <property type="entry name" value="PEPTIDYL-PROLYL CIS-TRANS ISOMERASE"/>
    <property type="match status" value="1"/>
</dbReference>
<keyword evidence="2 4" id="KW-0697">Rotamase</keyword>
<dbReference type="PROSITE" id="PS50072">
    <property type="entry name" value="CSA_PPIASE_2"/>
    <property type="match status" value="1"/>
</dbReference>
<evidence type="ECO:0000256" key="3">
    <source>
        <dbReference type="ARBA" id="ARBA00023235"/>
    </source>
</evidence>
<evidence type="ECO:0000259" key="6">
    <source>
        <dbReference type="PROSITE" id="PS50072"/>
    </source>
</evidence>
<evidence type="ECO:0000256" key="1">
    <source>
        <dbReference type="ARBA" id="ARBA00007365"/>
    </source>
</evidence>
<comment type="function">
    <text evidence="4">PPIases accelerate the folding of proteins. It catalyzes the cis-trans isomerization of proline imidic peptide bonds in oligopeptides.</text>
</comment>
<name>A0ABC9BIX9_9POAL</name>
<dbReference type="GO" id="GO:0003755">
    <property type="term" value="F:peptidyl-prolyl cis-trans isomerase activity"/>
    <property type="evidence" value="ECO:0007669"/>
    <property type="project" value="UniProtKB-UniRule"/>
</dbReference>
<dbReference type="EMBL" id="OZ075135">
    <property type="protein sequence ID" value="CAL5000372.1"/>
    <property type="molecule type" value="Genomic_DNA"/>
</dbReference>
<dbReference type="PIRSF" id="PIRSF001467">
    <property type="entry name" value="Peptidylpro_ismrse"/>
    <property type="match status" value="1"/>
</dbReference>
<feature type="domain" description="PPIase cyclophilin-type" evidence="6">
    <location>
        <begin position="1"/>
        <end position="184"/>
    </location>
</feature>
<evidence type="ECO:0000313" key="7">
    <source>
        <dbReference type="EMBL" id="CAL5000372.1"/>
    </source>
</evidence>
<proteinExistence type="inferred from homology"/>
<dbReference type="InterPro" id="IPR024936">
    <property type="entry name" value="Cyclophilin-type_PPIase"/>
</dbReference>
<protein>
    <recommendedName>
        <fullName evidence="4">Peptidyl-prolyl cis-trans isomerase</fullName>
        <shortName evidence="4">PPIase</shortName>
        <ecNumber evidence="4">5.2.1.8</ecNumber>
    </recommendedName>
</protein>
<keyword evidence="3 4" id="KW-0413">Isomerase</keyword>
<dbReference type="Proteomes" id="UP001497457">
    <property type="component" value="Chromosome 25rd"/>
</dbReference>
<dbReference type="AlphaFoldDB" id="A0ABC9BIX9"/>
<evidence type="ECO:0000256" key="4">
    <source>
        <dbReference type="RuleBase" id="RU363019"/>
    </source>
</evidence>
<dbReference type="EC" id="5.2.1.8" evidence="4"/>
<dbReference type="PANTHER" id="PTHR11071:SF561">
    <property type="entry name" value="PEPTIDYL-PROLYL CIS-TRANS ISOMERASE D-RELATED"/>
    <property type="match status" value="1"/>
</dbReference>